<evidence type="ECO:0000256" key="5">
    <source>
        <dbReference type="ARBA" id="ARBA00022430"/>
    </source>
</evidence>
<dbReference type="InterPro" id="IPR036230">
    <property type="entry name" value="LeuA_allosteric_dom_sf"/>
</dbReference>
<feature type="binding site" evidence="11">
    <location>
        <position position="13"/>
    </location>
    <ligand>
        <name>Mn(2+)</name>
        <dbReference type="ChEBI" id="CHEBI:29035"/>
    </ligand>
</feature>
<sequence>MREIQIFDTTLRDGEQSPGVNLNTNEKLEIASQLERLGVNVMEAGFPAASPGDFEAVQAIANQVQKATVAALSRSVVKDIDRAYEAIKGAVSPRIHVFIATSQIHMQHKLQKTPDQVLEIARAMVKHTKKYVSDVQFSAEDAGRSDIEYLKRIIEAVIDEGATVINVPDTVGFLMPEEYGELIRRLKTEIPNSHKAQFSGHCHNDLGLAVANSLAGIRNGLDQVEGTINGIGERAGNAAIEEIAMSLYTRANYFQAKTTLDLSQISRTSMLVSRLTGMMVPRNKAIVGANAFAHESGIHQDGMLKDKSTYEIITPETIGLKKSSLVLGKHSGRHAFKDKLQELGFAISEELVNKAFEQFKDLADKKKEVTDADISAIVEGEVITTPQETYQLDYLHISSGNSSIISTATVRLKTADGVTQEEAACGDGPINAIYNTIDRLSGEALELTDYRIRSVSGGRDALGEVFVRVKQGRLSVNGRGMSTDILEASAKAYINALNRIIVKKGEMENGNDTSRENPSCSL</sequence>
<dbReference type="EMBL" id="MIJE01000036">
    <property type="protein sequence ID" value="OEF95653.1"/>
    <property type="molecule type" value="Genomic_DNA"/>
</dbReference>
<dbReference type="GO" id="GO:0009098">
    <property type="term" value="P:L-leucine biosynthetic process"/>
    <property type="evidence" value="ECO:0007669"/>
    <property type="project" value="UniProtKB-UniRule"/>
</dbReference>
<dbReference type="STRING" id="766136.BHF68_12485"/>
<dbReference type="InterPro" id="IPR005671">
    <property type="entry name" value="LeuA_bact_synth"/>
</dbReference>
<dbReference type="InterPro" id="IPR002034">
    <property type="entry name" value="AIPM/Hcit_synth_CS"/>
</dbReference>
<comment type="cofactor">
    <cofactor evidence="11">
        <name>Mn(2+)</name>
        <dbReference type="ChEBI" id="CHEBI:29035"/>
    </cofactor>
</comment>
<dbReference type="GO" id="GO:0005737">
    <property type="term" value="C:cytoplasm"/>
    <property type="evidence" value="ECO:0007669"/>
    <property type="project" value="UniProtKB-UniRule"/>
</dbReference>
<dbReference type="Pfam" id="PF08502">
    <property type="entry name" value="LeuA_dimer"/>
    <property type="match status" value="1"/>
</dbReference>
<evidence type="ECO:0000256" key="7">
    <source>
        <dbReference type="ARBA" id="ARBA00022679"/>
    </source>
</evidence>
<dbReference type="InterPro" id="IPR013785">
    <property type="entry name" value="Aldolase_TIM"/>
</dbReference>
<evidence type="ECO:0000313" key="14">
    <source>
        <dbReference type="Proteomes" id="UP000094296"/>
    </source>
</evidence>
<dbReference type="RefSeq" id="WP_069644466.1">
    <property type="nucleotide sequence ID" value="NZ_MIJE01000036.1"/>
</dbReference>
<dbReference type="NCBIfam" id="TIGR00973">
    <property type="entry name" value="leuA_bact"/>
    <property type="match status" value="1"/>
</dbReference>
<keyword evidence="7 11" id="KW-0808">Transferase</keyword>
<evidence type="ECO:0000256" key="4">
    <source>
        <dbReference type="ARBA" id="ARBA00018198"/>
    </source>
</evidence>
<keyword evidence="9 11" id="KW-0464">Manganese</keyword>
<dbReference type="SMART" id="SM00917">
    <property type="entry name" value="LeuA_dimer"/>
    <property type="match status" value="1"/>
</dbReference>
<dbReference type="PROSITE" id="PS00816">
    <property type="entry name" value="AIPM_HOMOCIT_SYNTH_2"/>
    <property type="match status" value="1"/>
</dbReference>
<evidence type="ECO:0000259" key="12">
    <source>
        <dbReference type="PROSITE" id="PS50991"/>
    </source>
</evidence>
<dbReference type="GO" id="GO:0003852">
    <property type="term" value="F:2-isopropylmalate synthase activity"/>
    <property type="evidence" value="ECO:0007669"/>
    <property type="project" value="UniProtKB-UniRule"/>
</dbReference>
<comment type="pathway">
    <text evidence="1 11">Amino-acid biosynthesis; L-leucine biosynthesis; L-leucine from 3-methyl-2-oxobutanoate: step 1/4.</text>
</comment>
<dbReference type="OrthoDB" id="9804858at2"/>
<accession>A0A1E5FYK0</accession>
<feature type="region of interest" description="Regulatory domain" evidence="11">
    <location>
        <begin position="391"/>
        <end position="522"/>
    </location>
</feature>
<dbReference type="Gene3D" id="3.30.160.270">
    <property type="match status" value="1"/>
</dbReference>
<dbReference type="NCBIfam" id="NF002088">
    <property type="entry name" value="PRK00915.1-5"/>
    <property type="match status" value="1"/>
</dbReference>
<dbReference type="Proteomes" id="UP000094296">
    <property type="component" value="Unassembled WGS sequence"/>
</dbReference>
<evidence type="ECO:0000256" key="1">
    <source>
        <dbReference type="ARBA" id="ARBA00004689"/>
    </source>
</evidence>
<dbReference type="Gene3D" id="3.20.20.70">
    <property type="entry name" value="Aldolase class I"/>
    <property type="match status" value="1"/>
</dbReference>
<dbReference type="Pfam" id="PF22617">
    <property type="entry name" value="HCS_D2"/>
    <property type="match status" value="1"/>
</dbReference>
<comment type="subunit">
    <text evidence="11">Homodimer.</text>
</comment>
<evidence type="ECO:0000313" key="13">
    <source>
        <dbReference type="EMBL" id="OEF95653.1"/>
    </source>
</evidence>
<comment type="catalytic activity">
    <reaction evidence="11">
        <text>3-methyl-2-oxobutanoate + acetyl-CoA + H2O = (2S)-2-isopropylmalate + CoA + H(+)</text>
        <dbReference type="Rhea" id="RHEA:21524"/>
        <dbReference type="ChEBI" id="CHEBI:1178"/>
        <dbReference type="ChEBI" id="CHEBI:11851"/>
        <dbReference type="ChEBI" id="CHEBI:15377"/>
        <dbReference type="ChEBI" id="CHEBI:15378"/>
        <dbReference type="ChEBI" id="CHEBI:57287"/>
        <dbReference type="ChEBI" id="CHEBI:57288"/>
        <dbReference type="EC" id="2.3.3.13"/>
    </reaction>
</comment>
<dbReference type="GO" id="GO:0030145">
    <property type="term" value="F:manganese ion binding"/>
    <property type="evidence" value="ECO:0007669"/>
    <property type="project" value="UniProtKB-UniRule"/>
</dbReference>
<protein>
    <recommendedName>
        <fullName evidence="4 11">2-isopropylmalate synthase</fullName>
        <ecNumber evidence="3 11">2.3.3.13</ecNumber>
    </recommendedName>
    <alternativeName>
        <fullName evidence="11">Alpha-IPM synthase</fullName>
    </alternativeName>
    <alternativeName>
        <fullName evidence="11">Alpha-isopropylmalate synthase</fullName>
    </alternativeName>
</protein>
<proteinExistence type="inferred from homology"/>
<name>A0A1E5FYK0_9FIRM</name>
<evidence type="ECO:0000256" key="11">
    <source>
        <dbReference type="HAMAP-Rule" id="MF_01025"/>
    </source>
</evidence>
<evidence type="ECO:0000256" key="3">
    <source>
        <dbReference type="ARBA" id="ARBA00012973"/>
    </source>
</evidence>
<evidence type="ECO:0000256" key="8">
    <source>
        <dbReference type="ARBA" id="ARBA00022723"/>
    </source>
</evidence>
<dbReference type="FunFam" id="3.20.20.70:FF:000010">
    <property type="entry name" value="2-isopropylmalate synthase"/>
    <property type="match status" value="1"/>
</dbReference>
<dbReference type="SUPFAM" id="SSF110921">
    <property type="entry name" value="2-isopropylmalate synthase LeuA, allosteric (dimerisation) domain"/>
    <property type="match status" value="1"/>
</dbReference>
<dbReference type="Gene3D" id="1.10.238.260">
    <property type="match status" value="1"/>
</dbReference>
<keyword evidence="10 11" id="KW-0100">Branched-chain amino acid biosynthesis</keyword>
<gene>
    <name evidence="11" type="primary">leuA</name>
    <name evidence="13" type="ORF">BHF68_12485</name>
</gene>
<organism evidence="13 14">
    <name type="scientific">Desulfuribacillus alkaliarsenatis</name>
    <dbReference type="NCBI Taxonomy" id="766136"/>
    <lineage>
        <taxon>Bacteria</taxon>
        <taxon>Bacillati</taxon>
        <taxon>Bacillota</taxon>
        <taxon>Desulfuribacillia</taxon>
        <taxon>Desulfuribacillales</taxon>
        <taxon>Desulfuribacillaceae</taxon>
        <taxon>Desulfuribacillus</taxon>
    </lineage>
</organism>
<reference evidence="13 14" key="1">
    <citation type="submission" date="2016-09" db="EMBL/GenBank/DDBJ databases">
        <title>Draft genome sequence for the type strain of Desulfuribacillus alkaliarsenatis AHT28, an obligately anaerobic, sulfidogenic bacterium isolated from Russian soda lake sediments.</title>
        <authorList>
            <person name="Abin C.A."/>
            <person name="Hollibaugh J.T."/>
        </authorList>
    </citation>
    <scope>NUCLEOTIDE SEQUENCE [LARGE SCALE GENOMIC DNA]</scope>
    <source>
        <strain evidence="13 14">AHT28</strain>
    </source>
</reference>
<evidence type="ECO:0000256" key="2">
    <source>
        <dbReference type="ARBA" id="ARBA00009396"/>
    </source>
</evidence>
<dbReference type="FunFam" id="1.10.238.260:FF:000001">
    <property type="entry name" value="2-isopropylmalate synthase"/>
    <property type="match status" value="1"/>
</dbReference>
<feature type="binding site" evidence="11">
    <location>
        <position position="237"/>
    </location>
    <ligand>
        <name>Mn(2+)</name>
        <dbReference type="ChEBI" id="CHEBI:29035"/>
    </ligand>
</feature>
<dbReference type="InterPro" id="IPR013709">
    <property type="entry name" value="2-isopropylmalate_synth_dimer"/>
</dbReference>
<dbReference type="EC" id="2.3.3.13" evidence="3 11"/>
<dbReference type="SUPFAM" id="SSF51569">
    <property type="entry name" value="Aldolase"/>
    <property type="match status" value="1"/>
</dbReference>
<dbReference type="PROSITE" id="PS50991">
    <property type="entry name" value="PYR_CT"/>
    <property type="match status" value="1"/>
</dbReference>
<dbReference type="InterPro" id="IPR050073">
    <property type="entry name" value="2-IPM_HCS-like"/>
</dbReference>
<dbReference type="InterPro" id="IPR054691">
    <property type="entry name" value="LeuA/HCS_post-cat"/>
</dbReference>
<feature type="domain" description="Pyruvate carboxyltransferase" evidence="12">
    <location>
        <begin position="4"/>
        <end position="266"/>
    </location>
</feature>
<feature type="binding site" evidence="11">
    <location>
        <position position="201"/>
    </location>
    <ligand>
        <name>Mn(2+)</name>
        <dbReference type="ChEBI" id="CHEBI:29035"/>
    </ligand>
</feature>
<dbReference type="HAMAP" id="MF_01025">
    <property type="entry name" value="LeuA_type1"/>
    <property type="match status" value="1"/>
</dbReference>
<keyword evidence="11" id="KW-0963">Cytoplasm</keyword>
<keyword evidence="8 11" id="KW-0479">Metal-binding</keyword>
<dbReference type="PANTHER" id="PTHR10277">
    <property type="entry name" value="HOMOCITRATE SYNTHASE-RELATED"/>
    <property type="match status" value="1"/>
</dbReference>
<dbReference type="CDD" id="cd07940">
    <property type="entry name" value="DRE_TIM_IPMS"/>
    <property type="match status" value="1"/>
</dbReference>
<dbReference type="PANTHER" id="PTHR10277:SF9">
    <property type="entry name" value="2-ISOPROPYLMALATE SYNTHASE 1, CHLOROPLASTIC-RELATED"/>
    <property type="match status" value="1"/>
</dbReference>
<dbReference type="AlphaFoldDB" id="A0A1E5FYK0"/>
<keyword evidence="14" id="KW-1185">Reference proteome</keyword>
<dbReference type="NCBIfam" id="NF002086">
    <property type="entry name" value="PRK00915.1-3"/>
    <property type="match status" value="1"/>
</dbReference>
<evidence type="ECO:0000256" key="10">
    <source>
        <dbReference type="ARBA" id="ARBA00023304"/>
    </source>
</evidence>
<comment type="similarity">
    <text evidence="2 11">Belongs to the alpha-IPM synthase/homocitrate synthase family. LeuA type 1 subfamily.</text>
</comment>
<keyword evidence="6 11" id="KW-0028">Amino-acid biosynthesis</keyword>
<evidence type="ECO:0000256" key="9">
    <source>
        <dbReference type="ARBA" id="ARBA00023211"/>
    </source>
</evidence>
<dbReference type="Pfam" id="PF00682">
    <property type="entry name" value="HMGL-like"/>
    <property type="match status" value="1"/>
</dbReference>
<comment type="caution">
    <text evidence="13">The sequence shown here is derived from an EMBL/GenBank/DDBJ whole genome shotgun (WGS) entry which is preliminary data.</text>
</comment>
<dbReference type="UniPathway" id="UPA00048">
    <property type="reaction ID" value="UER00070"/>
</dbReference>
<comment type="function">
    <text evidence="11">Catalyzes the condensation of the acetyl group of acetyl-CoA with 3-methyl-2-oxobutanoate (2-ketoisovalerate) to form 3-carboxy-3-hydroxy-4-methylpentanoate (2-isopropylmalate).</text>
</comment>
<evidence type="ECO:0000256" key="6">
    <source>
        <dbReference type="ARBA" id="ARBA00022605"/>
    </source>
</evidence>
<dbReference type="InterPro" id="IPR000891">
    <property type="entry name" value="PYR_CT"/>
</dbReference>
<dbReference type="GO" id="GO:0003985">
    <property type="term" value="F:acetyl-CoA C-acetyltransferase activity"/>
    <property type="evidence" value="ECO:0007669"/>
    <property type="project" value="UniProtKB-UniRule"/>
</dbReference>
<dbReference type="PROSITE" id="PS00815">
    <property type="entry name" value="AIPM_HOMOCIT_SYNTH_1"/>
    <property type="match status" value="1"/>
</dbReference>
<dbReference type="FunFam" id="3.30.160.270:FF:000003">
    <property type="entry name" value="2-isopropylmalate synthase"/>
    <property type="match status" value="1"/>
</dbReference>
<feature type="binding site" evidence="11">
    <location>
        <position position="203"/>
    </location>
    <ligand>
        <name>Mn(2+)</name>
        <dbReference type="ChEBI" id="CHEBI:29035"/>
    </ligand>
</feature>
<keyword evidence="5 11" id="KW-0432">Leucine biosynthesis</keyword>